<reference evidence="1 2" key="2">
    <citation type="submission" date="2021-07" db="EMBL/GenBank/DDBJ databases">
        <authorList>
            <person name="Matsumoto Y."/>
            <person name="Motooka D."/>
            <person name="Nakamura S."/>
        </authorList>
    </citation>
    <scope>NUCLEOTIDE SEQUENCE [LARGE SCALE GENOMIC DNA]</scope>
    <source>
        <strain evidence="1 2">TY59</strain>
    </source>
</reference>
<reference evidence="1 2" key="1">
    <citation type="submission" date="2021-07" db="EMBL/GenBank/DDBJ databases">
        <title>Complete genome sequence of nontuberculous Mycobacterium sp. TY59.</title>
        <authorList>
            <person name="Fukushima K."/>
        </authorList>
    </citation>
    <scope>NUCLEOTIDE SEQUENCE [LARGE SCALE GENOMIC DNA]</scope>
    <source>
        <strain evidence="1 2">TY59</strain>
    </source>
</reference>
<sequence length="210" mass="22434">MSIHPIATVAGVPVPPGVLDAAEARLRAARGPAARGPAALPVSGTSEGRQLRRWLTQLIVTGRVVAAEAEARGLSARGAPSEAELLPDVTARLEIGSVAAAVLADPRARALFADVTASVRVADTEVAGYHDRNPLRFAAPQQIEHGWRTTALAAPPLDEVRSAIEEHLRGAARRRTFRLWLDARRAALVELAPGYEHPGDPRQPDNTHRH</sequence>
<evidence type="ECO:0000313" key="2">
    <source>
        <dbReference type="Proteomes" id="UP000826012"/>
    </source>
</evidence>
<proteinExistence type="predicted"/>
<protein>
    <submittedName>
        <fullName evidence="1">Malonyl CoA-ACP transacylase</fullName>
    </submittedName>
</protein>
<gene>
    <name evidence="1" type="primary">fabD2</name>
    <name evidence="1" type="ORF">MTY59_07410</name>
</gene>
<dbReference type="Proteomes" id="UP000826012">
    <property type="component" value="Chromosome"/>
</dbReference>
<keyword evidence="2" id="KW-1185">Reference proteome</keyword>
<evidence type="ECO:0000313" key="1">
    <source>
        <dbReference type="EMBL" id="BCZ20886.1"/>
    </source>
</evidence>
<name>A0ABM7SIK2_9MYCO</name>
<organism evidence="1 2">
    <name type="scientific">Mycobacterium senriense</name>
    <dbReference type="NCBI Taxonomy" id="2775496"/>
    <lineage>
        <taxon>Bacteria</taxon>
        <taxon>Bacillati</taxon>
        <taxon>Actinomycetota</taxon>
        <taxon>Actinomycetes</taxon>
        <taxon>Mycobacteriales</taxon>
        <taxon>Mycobacteriaceae</taxon>
        <taxon>Mycobacterium</taxon>
        <taxon>Mycobacterium avium complex (MAC)</taxon>
    </lineage>
</organism>
<dbReference type="RefSeq" id="WP_221044469.1">
    <property type="nucleotide sequence ID" value="NZ_AP024828.1"/>
</dbReference>
<accession>A0ABM7SIK2</accession>
<dbReference type="EMBL" id="AP024828">
    <property type="protein sequence ID" value="BCZ20886.1"/>
    <property type="molecule type" value="Genomic_DNA"/>
</dbReference>